<dbReference type="RefSeq" id="WP_183965884.1">
    <property type="nucleotide sequence ID" value="NZ_BAABEW010000001.1"/>
</dbReference>
<evidence type="ECO:0000259" key="2">
    <source>
        <dbReference type="SMART" id="SM00829"/>
    </source>
</evidence>
<dbReference type="Gene3D" id="3.40.50.720">
    <property type="entry name" value="NAD(P)-binding Rossmann-like Domain"/>
    <property type="match status" value="1"/>
</dbReference>
<dbReference type="Pfam" id="PF00107">
    <property type="entry name" value="ADH_zinc_N"/>
    <property type="match status" value="1"/>
</dbReference>
<dbReference type="InterPro" id="IPR051603">
    <property type="entry name" value="Zinc-ADH_QOR/CCCR"/>
</dbReference>
<dbReference type="EC" id="1.6.5.5" evidence="3"/>
<keyword evidence="1" id="KW-0521">NADP</keyword>
<dbReference type="GO" id="GO:0003960">
    <property type="term" value="F:quinone reductase (NADPH) activity"/>
    <property type="evidence" value="ECO:0007669"/>
    <property type="project" value="UniProtKB-EC"/>
</dbReference>
<dbReference type="CDD" id="cd08253">
    <property type="entry name" value="zeta_crystallin"/>
    <property type="match status" value="1"/>
</dbReference>
<comment type="caution">
    <text evidence="3">The sequence shown here is derived from an EMBL/GenBank/DDBJ whole genome shotgun (WGS) entry which is preliminary data.</text>
</comment>
<gene>
    <name evidence="3" type="ORF">HNQ70_001481</name>
</gene>
<dbReference type="Gene3D" id="3.90.180.10">
    <property type="entry name" value="Medium-chain alcohol dehydrogenases, catalytic domain"/>
    <property type="match status" value="1"/>
</dbReference>
<sequence>MKAVFYERKGPAREVLQLGERPVPRPAAGEVRVRVYVSAVNPSDTKQRGGHRGNVTMPFPAVIPHQDGAGVIDAVGEGVDPSRVGQRVWVYEATLGRPFGTCAEFTTVPAHKAVPLPDRADFEAGACMGIPAMTAHRCVMADGPVAGQTVLVHGGAGAVGFYAVQIAKIAGATVIATVSREEQAQRALEAGAHHVLNYREDDLVRRVREITGTDWGVDRVVDVAFGANLAVNMELLRPGATIATYASDSVPDPQIPFWPMLARDLTVRFVLVYAMPRAAHDEAAAFITEALAGGRFVHQVQRRYPMERCDEAHEATESMRNVGKVLVTVA</sequence>
<evidence type="ECO:0000313" key="4">
    <source>
        <dbReference type="Proteomes" id="UP000532440"/>
    </source>
</evidence>
<keyword evidence="4" id="KW-1185">Reference proteome</keyword>
<dbReference type="SMART" id="SM00829">
    <property type="entry name" value="PKS_ER"/>
    <property type="match status" value="1"/>
</dbReference>
<organism evidence="3 4">
    <name type="scientific">Quisquiliibacterium transsilvanicum</name>
    <dbReference type="NCBI Taxonomy" id="1549638"/>
    <lineage>
        <taxon>Bacteria</taxon>
        <taxon>Pseudomonadati</taxon>
        <taxon>Pseudomonadota</taxon>
        <taxon>Betaproteobacteria</taxon>
        <taxon>Burkholderiales</taxon>
        <taxon>Burkholderiaceae</taxon>
        <taxon>Quisquiliibacterium</taxon>
    </lineage>
</organism>
<evidence type="ECO:0000256" key="1">
    <source>
        <dbReference type="ARBA" id="ARBA00022857"/>
    </source>
</evidence>
<dbReference type="Pfam" id="PF08240">
    <property type="entry name" value="ADH_N"/>
    <property type="match status" value="1"/>
</dbReference>
<proteinExistence type="predicted"/>
<dbReference type="AlphaFoldDB" id="A0A7W8HG94"/>
<dbReference type="InterPro" id="IPR036291">
    <property type="entry name" value="NAD(P)-bd_dom_sf"/>
</dbReference>
<accession>A0A7W8HG94</accession>
<dbReference type="InterPro" id="IPR011032">
    <property type="entry name" value="GroES-like_sf"/>
</dbReference>
<dbReference type="Proteomes" id="UP000532440">
    <property type="component" value="Unassembled WGS sequence"/>
</dbReference>
<reference evidence="3 4" key="1">
    <citation type="submission" date="2020-08" db="EMBL/GenBank/DDBJ databases">
        <title>Genomic Encyclopedia of Type Strains, Phase IV (KMG-IV): sequencing the most valuable type-strain genomes for metagenomic binning, comparative biology and taxonomic classification.</title>
        <authorList>
            <person name="Goeker M."/>
        </authorList>
    </citation>
    <scope>NUCLEOTIDE SEQUENCE [LARGE SCALE GENOMIC DNA]</scope>
    <source>
        <strain evidence="3 4">DSM 29781</strain>
    </source>
</reference>
<feature type="domain" description="Enoyl reductase (ER)" evidence="2">
    <location>
        <begin position="12"/>
        <end position="327"/>
    </location>
</feature>
<keyword evidence="3" id="KW-0560">Oxidoreductase</keyword>
<dbReference type="InterPro" id="IPR020843">
    <property type="entry name" value="ER"/>
</dbReference>
<name>A0A7W8HG94_9BURK</name>
<dbReference type="SUPFAM" id="SSF51735">
    <property type="entry name" value="NAD(P)-binding Rossmann-fold domains"/>
    <property type="match status" value="1"/>
</dbReference>
<protein>
    <submittedName>
        <fullName evidence="3">NADPH2:quinone reductase</fullName>
        <ecNumber evidence="3">1.6.5.5</ecNumber>
    </submittedName>
</protein>
<dbReference type="PANTHER" id="PTHR44154">
    <property type="entry name" value="QUINONE OXIDOREDUCTASE"/>
    <property type="match status" value="1"/>
</dbReference>
<dbReference type="EMBL" id="JACHGB010000003">
    <property type="protein sequence ID" value="MBB5271471.1"/>
    <property type="molecule type" value="Genomic_DNA"/>
</dbReference>
<dbReference type="InterPro" id="IPR013154">
    <property type="entry name" value="ADH-like_N"/>
</dbReference>
<dbReference type="SUPFAM" id="SSF50129">
    <property type="entry name" value="GroES-like"/>
    <property type="match status" value="1"/>
</dbReference>
<dbReference type="InterPro" id="IPR013149">
    <property type="entry name" value="ADH-like_C"/>
</dbReference>
<dbReference type="PANTHER" id="PTHR44154:SF1">
    <property type="entry name" value="QUINONE OXIDOREDUCTASE"/>
    <property type="match status" value="1"/>
</dbReference>
<evidence type="ECO:0000313" key="3">
    <source>
        <dbReference type="EMBL" id="MBB5271471.1"/>
    </source>
</evidence>